<dbReference type="STRING" id="1810919.A0A3D8RF73"/>
<dbReference type="Pfam" id="PF00753">
    <property type="entry name" value="Lactamase_B"/>
    <property type="match status" value="1"/>
</dbReference>
<dbReference type="InterPro" id="IPR036866">
    <property type="entry name" value="RibonucZ/Hydroxyglut_hydro"/>
</dbReference>
<dbReference type="SMART" id="SM00849">
    <property type="entry name" value="Lactamase_B"/>
    <property type="match status" value="1"/>
</dbReference>
<evidence type="ECO:0000313" key="6">
    <source>
        <dbReference type="EMBL" id="RDW72699.1"/>
    </source>
</evidence>
<accession>A0A3D8RF73</accession>
<dbReference type="CDD" id="cd07730">
    <property type="entry name" value="metallo-hydrolase-like_MBL-fold"/>
    <property type="match status" value="1"/>
</dbReference>
<evidence type="ECO:0000256" key="1">
    <source>
        <dbReference type="ARBA" id="ARBA00007749"/>
    </source>
</evidence>
<protein>
    <recommendedName>
        <fullName evidence="5">Metallo-beta-lactamase domain-containing protein</fullName>
    </recommendedName>
</protein>
<evidence type="ECO:0000259" key="5">
    <source>
        <dbReference type="SMART" id="SM00849"/>
    </source>
</evidence>
<dbReference type="SUPFAM" id="SSF56281">
    <property type="entry name" value="Metallo-hydrolase/oxidoreductase"/>
    <property type="match status" value="1"/>
</dbReference>
<dbReference type="GeneID" id="38118241"/>
<keyword evidence="4" id="KW-0862">Zinc</keyword>
<dbReference type="Proteomes" id="UP000256690">
    <property type="component" value="Unassembled WGS sequence"/>
</dbReference>
<name>A0A3D8RF73_9EURO</name>
<proteinExistence type="inferred from homology"/>
<keyword evidence="3" id="KW-0378">Hydrolase</keyword>
<evidence type="ECO:0000256" key="4">
    <source>
        <dbReference type="ARBA" id="ARBA00022833"/>
    </source>
</evidence>
<comment type="similarity">
    <text evidence="1">Belongs to the metallo-beta-lactamase superfamily.</text>
</comment>
<evidence type="ECO:0000313" key="7">
    <source>
        <dbReference type="Proteomes" id="UP000256690"/>
    </source>
</evidence>
<dbReference type="InterPro" id="IPR051013">
    <property type="entry name" value="MBL_superfamily_lactonases"/>
</dbReference>
<dbReference type="InterPro" id="IPR001279">
    <property type="entry name" value="Metallo-B-lactamas"/>
</dbReference>
<dbReference type="EMBL" id="PVWQ01000009">
    <property type="protein sequence ID" value="RDW72699.1"/>
    <property type="molecule type" value="Genomic_DNA"/>
</dbReference>
<dbReference type="PANTHER" id="PTHR42978:SF4">
    <property type="entry name" value="METALLO-BETA-LACTAMASE DOMAIN-CONTAINING PROTEIN"/>
    <property type="match status" value="1"/>
</dbReference>
<dbReference type="GO" id="GO:0046872">
    <property type="term" value="F:metal ion binding"/>
    <property type="evidence" value="ECO:0007669"/>
    <property type="project" value="UniProtKB-KW"/>
</dbReference>
<evidence type="ECO:0000256" key="3">
    <source>
        <dbReference type="ARBA" id="ARBA00022801"/>
    </source>
</evidence>
<dbReference type="GO" id="GO:0016787">
    <property type="term" value="F:hydrolase activity"/>
    <property type="evidence" value="ECO:0007669"/>
    <property type="project" value="UniProtKB-KW"/>
</dbReference>
<evidence type="ECO:0000256" key="2">
    <source>
        <dbReference type="ARBA" id="ARBA00022723"/>
    </source>
</evidence>
<reference evidence="6 7" key="1">
    <citation type="journal article" date="2018" name="IMA Fungus">
        <title>IMA Genome-F 9: Draft genome sequence of Annulohypoxylon stygium, Aspergillus mulundensis, Berkeleyomyces basicola (syn. Thielaviopsis basicola), Ceratocystis smalleyi, two Cercospora beticola strains, Coleophoma cylindrospora, Fusarium fracticaudum, Phialophora cf. hyalina, and Morchella septimelata.</title>
        <authorList>
            <person name="Wingfield B.D."/>
            <person name="Bills G.F."/>
            <person name="Dong Y."/>
            <person name="Huang W."/>
            <person name="Nel W.J."/>
            <person name="Swalarsk-Parry B.S."/>
            <person name="Vaghefi N."/>
            <person name="Wilken P.M."/>
            <person name="An Z."/>
            <person name="de Beer Z.W."/>
            <person name="De Vos L."/>
            <person name="Chen L."/>
            <person name="Duong T.A."/>
            <person name="Gao Y."/>
            <person name="Hammerbacher A."/>
            <person name="Kikkert J.R."/>
            <person name="Li Y."/>
            <person name="Li H."/>
            <person name="Li K."/>
            <person name="Li Q."/>
            <person name="Liu X."/>
            <person name="Ma X."/>
            <person name="Naidoo K."/>
            <person name="Pethybridge S.J."/>
            <person name="Sun J."/>
            <person name="Steenkamp E.T."/>
            <person name="van der Nest M.A."/>
            <person name="van Wyk S."/>
            <person name="Wingfield M.J."/>
            <person name="Xiong C."/>
            <person name="Yue Q."/>
            <person name="Zhang X."/>
        </authorList>
    </citation>
    <scope>NUCLEOTIDE SEQUENCE [LARGE SCALE GENOMIC DNA]</scope>
    <source>
        <strain evidence="6 7">DSM 5745</strain>
    </source>
</reference>
<dbReference type="OrthoDB" id="10250730at2759"/>
<organism evidence="6 7">
    <name type="scientific">Aspergillus mulundensis</name>
    <dbReference type="NCBI Taxonomy" id="1810919"/>
    <lineage>
        <taxon>Eukaryota</taxon>
        <taxon>Fungi</taxon>
        <taxon>Dikarya</taxon>
        <taxon>Ascomycota</taxon>
        <taxon>Pezizomycotina</taxon>
        <taxon>Eurotiomycetes</taxon>
        <taxon>Eurotiomycetidae</taxon>
        <taxon>Eurotiales</taxon>
        <taxon>Aspergillaceae</taxon>
        <taxon>Aspergillus</taxon>
        <taxon>Aspergillus subgen. Nidulantes</taxon>
    </lineage>
</organism>
<dbReference type="AlphaFoldDB" id="A0A3D8RF73"/>
<keyword evidence="2" id="KW-0479">Metal-binding</keyword>
<sequence>MSNLEAMLPATDGFVHLHLLNGGSMTAEYHKLHAGEPAEEFRLYNWAFLIQHPTLKRNVVWDLGMSSNPEDFPPVIANGVIKDAKILDPREPLVAQIERRTGVAADQVDTVLLSHAHFDHCRPITPLFPAATAYFGPGTAEFCSPGHLADPSSPWDGRYFDPNHATERWSTLSGPWVPFGPFDSAMDFFGDGSFWIIQAPGHMPGNLAACARLSSGEWVMLASDCCHSRGLLEGSKEIATFDVPGGGVGCLHVDVEAARDTLGRIRVLRREYGVHVALAHDASWMEREEDHVLMSLLDEVFKRDMRSALRNQEPF</sequence>
<dbReference type="Gene3D" id="3.60.15.10">
    <property type="entry name" value="Ribonuclease Z/Hydroxyacylglutathione hydrolase-like"/>
    <property type="match status" value="1"/>
</dbReference>
<keyword evidence="7" id="KW-1185">Reference proteome</keyword>
<feature type="domain" description="Metallo-beta-lactamase" evidence="5">
    <location>
        <begin position="44"/>
        <end position="280"/>
    </location>
</feature>
<gene>
    <name evidence="6" type="ORF">DSM5745_07871</name>
</gene>
<dbReference type="PANTHER" id="PTHR42978">
    <property type="entry name" value="QUORUM-QUENCHING LACTONASE YTNP-RELATED-RELATED"/>
    <property type="match status" value="1"/>
</dbReference>
<comment type="caution">
    <text evidence="6">The sequence shown here is derived from an EMBL/GenBank/DDBJ whole genome shotgun (WGS) entry which is preliminary data.</text>
</comment>
<dbReference type="RefSeq" id="XP_026601919.1">
    <property type="nucleotide sequence ID" value="XM_026749887.1"/>
</dbReference>